<organism evidence="2 3">
    <name type="scientific">Ectocarpus siliculosus</name>
    <name type="common">Brown alga</name>
    <name type="synonym">Conferva siliculosa</name>
    <dbReference type="NCBI Taxonomy" id="2880"/>
    <lineage>
        <taxon>Eukaryota</taxon>
        <taxon>Sar</taxon>
        <taxon>Stramenopiles</taxon>
        <taxon>Ochrophyta</taxon>
        <taxon>PX clade</taxon>
        <taxon>Phaeophyceae</taxon>
        <taxon>Ectocarpales</taxon>
        <taxon>Ectocarpaceae</taxon>
        <taxon>Ectocarpus</taxon>
    </lineage>
</organism>
<dbReference type="AlphaFoldDB" id="D7G7G9"/>
<dbReference type="EMBL" id="FN649740">
    <property type="protein sequence ID" value="CBJ27711.1"/>
    <property type="molecule type" value="Genomic_DNA"/>
</dbReference>
<feature type="region of interest" description="Disordered" evidence="1">
    <location>
        <begin position="181"/>
        <end position="207"/>
    </location>
</feature>
<accession>D7G7G9</accession>
<feature type="region of interest" description="Disordered" evidence="1">
    <location>
        <begin position="130"/>
        <end position="161"/>
    </location>
</feature>
<name>D7G7G9_ECTSI</name>
<dbReference type="Proteomes" id="UP000002630">
    <property type="component" value="Linkage Group LG15"/>
</dbReference>
<feature type="compositionally biased region" description="Polar residues" evidence="1">
    <location>
        <begin position="338"/>
        <end position="354"/>
    </location>
</feature>
<feature type="region of interest" description="Disordered" evidence="1">
    <location>
        <begin position="338"/>
        <end position="429"/>
    </location>
</feature>
<sequence length="556" mass="59429">MLDSQSLVPRLESVVSSVNPPSEDAAYQVVDAVTTAAIWRSHQAVLEKISRACGAQQTTLGLVRLMAMTNEFLDRDHPDGGPNTASLEGDEPVPCHIDVRARGRVGTNCWTLTQPDGDGFSDDTISDGDASCVSTSGGTVTGERSSTNKRQSRGVEGSGSFETLADLPLPAAINIKKGINRGRSMSRHGSGMMTTPTSEGPSTARSQASSAKSVVHPAMAMLFDMADRRDVGWLNVFLEYHGHKQWANPAFIRATLVTLDISKGGNEPINRHHFVRFLLFLMRKDPLMEFAARPIPPDKWSIGVPEQARELAEILKEIASRSRTKPVAARRRLNRALTSKQVLGQQNAPAAQVSTAAGGEDGATGDAFAKGLDRSSHQVSPQVNVRDCVGYRRPSTSPAGVGASSQRQHQHQQQKGGKRGRLSGGEGGGGVEKGLGAFLHLDYTVQASLVETVANVRPGVTVQEMGFPEEGGVDGSGEPEVIRMKAGPADLQIPGRLSRSAYKGWMKAPTPDCSVGPRLLPITMETKGVTTTVATSTVAMVEDSARPFPTTHYRRA</sequence>
<gene>
    <name evidence="2" type="ORF">Esi_0083_0040</name>
</gene>
<evidence type="ECO:0000256" key="1">
    <source>
        <dbReference type="SAM" id="MobiDB-lite"/>
    </source>
</evidence>
<protein>
    <submittedName>
        <fullName evidence="2">Uncharacterized protein</fullName>
    </submittedName>
</protein>
<dbReference type="EMBL" id="FN649064">
    <property type="protein sequence ID" value="CBJ27711.1"/>
    <property type="molecule type" value="Genomic_DNA"/>
</dbReference>
<feature type="compositionally biased region" description="Basic residues" evidence="1">
    <location>
        <begin position="408"/>
        <end position="421"/>
    </location>
</feature>
<keyword evidence="3" id="KW-1185">Reference proteome</keyword>
<evidence type="ECO:0000313" key="3">
    <source>
        <dbReference type="Proteomes" id="UP000002630"/>
    </source>
</evidence>
<feature type="compositionally biased region" description="Polar residues" evidence="1">
    <location>
        <begin position="192"/>
        <end position="207"/>
    </location>
</feature>
<proteinExistence type="predicted"/>
<dbReference type="InParanoid" id="D7G7G9"/>
<reference evidence="2 3" key="1">
    <citation type="journal article" date="2010" name="Nature">
        <title>The Ectocarpus genome and the independent evolution of multicellularity in brown algae.</title>
        <authorList>
            <person name="Cock J.M."/>
            <person name="Sterck L."/>
            <person name="Rouze P."/>
            <person name="Scornet D."/>
            <person name="Allen A.E."/>
            <person name="Amoutzias G."/>
            <person name="Anthouard V."/>
            <person name="Artiguenave F."/>
            <person name="Aury J.M."/>
            <person name="Badger J.H."/>
            <person name="Beszteri B."/>
            <person name="Billiau K."/>
            <person name="Bonnet E."/>
            <person name="Bothwell J.H."/>
            <person name="Bowler C."/>
            <person name="Boyen C."/>
            <person name="Brownlee C."/>
            <person name="Carrano C.J."/>
            <person name="Charrier B."/>
            <person name="Cho G.Y."/>
            <person name="Coelho S.M."/>
            <person name="Collen J."/>
            <person name="Corre E."/>
            <person name="Da Silva C."/>
            <person name="Delage L."/>
            <person name="Delaroque N."/>
            <person name="Dittami S.M."/>
            <person name="Doulbeau S."/>
            <person name="Elias M."/>
            <person name="Farnham G."/>
            <person name="Gachon C.M."/>
            <person name="Gschloessl B."/>
            <person name="Heesch S."/>
            <person name="Jabbari K."/>
            <person name="Jubin C."/>
            <person name="Kawai H."/>
            <person name="Kimura K."/>
            <person name="Kloareg B."/>
            <person name="Kupper F.C."/>
            <person name="Lang D."/>
            <person name="Le Bail A."/>
            <person name="Leblanc C."/>
            <person name="Lerouge P."/>
            <person name="Lohr M."/>
            <person name="Lopez P.J."/>
            <person name="Martens C."/>
            <person name="Maumus F."/>
            <person name="Michel G."/>
            <person name="Miranda-Saavedra D."/>
            <person name="Morales J."/>
            <person name="Moreau H."/>
            <person name="Motomura T."/>
            <person name="Nagasato C."/>
            <person name="Napoli C.A."/>
            <person name="Nelson D.R."/>
            <person name="Nyvall-Collen P."/>
            <person name="Peters A.F."/>
            <person name="Pommier C."/>
            <person name="Potin P."/>
            <person name="Poulain J."/>
            <person name="Quesneville H."/>
            <person name="Read B."/>
            <person name="Rensing S.A."/>
            <person name="Ritter A."/>
            <person name="Rousvoal S."/>
            <person name="Samanta M."/>
            <person name="Samson G."/>
            <person name="Schroeder D.C."/>
            <person name="Segurens B."/>
            <person name="Strittmatter M."/>
            <person name="Tonon T."/>
            <person name="Tregear J.W."/>
            <person name="Valentin K."/>
            <person name="von Dassow P."/>
            <person name="Yamagishi T."/>
            <person name="Van de Peer Y."/>
            <person name="Wincker P."/>
        </authorList>
    </citation>
    <scope>NUCLEOTIDE SEQUENCE [LARGE SCALE GENOMIC DNA]</scope>
    <source>
        <strain evidence="3">Ec32 / CCAP1310/4</strain>
    </source>
</reference>
<evidence type="ECO:0000313" key="2">
    <source>
        <dbReference type="EMBL" id="CBJ27711.1"/>
    </source>
</evidence>
<feature type="compositionally biased region" description="Polar residues" evidence="1">
    <location>
        <begin position="132"/>
        <end position="149"/>
    </location>
</feature>